<name>A0A699HDT3_TANCI</name>
<proteinExistence type="predicted"/>
<sequence length="116" mass="12052">AVVAEVSGMTTSGDGGSTADGGDGSGGSGSGDGDKDGGGDGEDDLGLLRDDDGKQVMTMVKMMMEKVIVVVKMMMVTLMEVVDTRWIMVQLSIDRWLLCSLVASGSPFSVDKQRQG</sequence>
<comment type="caution">
    <text evidence="3">The sequence shown here is derived from an EMBL/GenBank/DDBJ whole genome shotgun (WGS) entry which is preliminary data.</text>
</comment>
<dbReference type="EMBL" id="BKCJ010141096">
    <property type="protein sequence ID" value="GEX94963.1"/>
    <property type="molecule type" value="Genomic_DNA"/>
</dbReference>
<accession>A0A699HDT3</accession>
<feature type="compositionally biased region" description="Gly residues" evidence="1">
    <location>
        <begin position="13"/>
        <end position="31"/>
    </location>
</feature>
<evidence type="ECO:0000256" key="2">
    <source>
        <dbReference type="SAM" id="Phobius"/>
    </source>
</evidence>
<gene>
    <name evidence="3" type="ORF">Tci_366938</name>
</gene>
<dbReference type="AlphaFoldDB" id="A0A699HDT3"/>
<evidence type="ECO:0000256" key="1">
    <source>
        <dbReference type="SAM" id="MobiDB-lite"/>
    </source>
</evidence>
<feature type="non-terminal residue" evidence="3">
    <location>
        <position position="1"/>
    </location>
</feature>
<protein>
    <submittedName>
        <fullName evidence="3">Uncharacterized protein</fullName>
    </submittedName>
</protein>
<evidence type="ECO:0000313" key="3">
    <source>
        <dbReference type="EMBL" id="GEX94963.1"/>
    </source>
</evidence>
<feature type="transmembrane region" description="Helical" evidence="2">
    <location>
        <begin position="67"/>
        <end position="88"/>
    </location>
</feature>
<keyword evidence="2" id="KW-0472">Membrane</keyword>
<reference evidence="3" key="1">
    <citation type="journal article" date="2019" name="Sci. Rep.">
        <title>Draft genome of Tanacetum cinerariifolium, the natural source of mosquito coil.</title>
        <authorList>
            <person name="Yamashiro T."/>
            <person name="Shiraishi A."/>
            <person name="Satake H."/>
            <person name="Nakayama K."/>
        </authorList>
    </citation>
    <scope>NUCLEOTIDE SEQUENCE</scope>
</reference>
<feature type="region of interest" description="Disordered" evidence="1">
    <location>
        <begin position="1"/>
        <end position="50"/>
    </location>
</feature>
<organism evidence="3">
    <name type="scientific">Tanacetum cinerariifolium</name>
    <name type="common">Dalmatian daisy</name>
    <name type="synonym">Chrysanthemum cinerariifolium</name>
    <dbReference type="NCBI Taxonomy" id="118510"/>
    <lineage>
        <taxon>Eukaryota</taxon>
        <taxon>Viridiplantae</taxon>
        <taxon>Streptophyta</taxon>
        <taxon>Embryophyta</taxon>
        <taxon>Tracheophyta</taxon>
        <taxon>Spermatophyta</taxon>
        <taxon>Magnoliopsida</taxon>
        <taxon>eudicotyledons</taxon>
        <taxon>Gunneridae</taxon>
        <taxon>Pentapetalae</taxon>
        <taxon>asterids</taxon>
        <taxon>campanulids</taxon>
        <taxon>Asterales</taxon>
        <taxon>Asteraceae</taxon>
        <taxon>Asteroideae</taxon>
        <taxon>Anthemideae</taxon>
        <taxon>Anthemidinae</taxon>
        <taxon>Tanacetum</taxon>
    </lineage>
</organism>
<keyword evidence="2" id="KW-0812">Transmembrane</keyword>
<keyword evidence="2" id="KW-1133">Transmembrane helix</keyword>